<reference evidence="2" key="2">
    <citation type="journal article" date="2018" name="Mol. Plant Microbe Interact.">
        <title>Genome sequence resources for the wheat stripe rust pathogen (Puccinia striiformis f. sp. tritici) and the barley stripe rust pathogen (Puccinia striiformis f. sp. hordei).</title>
        <authorList>
            <person name="Xia C."/>
            <person name="Wang M."/>
            <person name="Yin C."/>
            <person name="Cornejo O.E."/>
            <person name="Hulbert S.H."/>
            <person name="Chen X."/>
        </authorList>
    </citation>
    <scope>NUCLEOTIDE SEQUENCE [LARGE SCALE GENOMIC DNA]</scope>
    <source>
        <strain evidence="2">93-210</strain>
    </source>
</reference>
<protein>
    <submittedName>
        <fullName evidence="1">Uncharacterized protein</fullName>
    </submittedName>
</protein>
<reference evidence="1 2" key="3">
    <citation type="journal article" date="2022" name="Microbiol. Spectr.">
        <title>Folding features and dynamics of 3D genome architecture in plant fungal pathogens.</title>
        <authorList>
            <person name="Xia C."/>
        </authorList>
    </citation>
    <scope>NUCLEOTIDE SEQUENCE [LARGE SCALE GENOMIC DNA]</scope>
    <source>
        <strain evidence="1 2">93-210</strain>
    </source>
</reference>
<proteinExistence type="predicted"/>
<gene>
    <name evidence="1" type="ORF">MJO28_004026</name>
</gene>
<evidence type="ECO:0000313" key="1">
    <source>
        <dbReference type="EMBL" id="KAI7956931.1"/>
    </source>
</evidence>
<evidence type="ECO:0000313" key="2">
    <source>
        <dbReference type="Proteomes" id="UP001060170"/>
    </source>
</evidence>
<keyword evidence="2" id="KW-1185">Reference proteome</keyword>
<accession>A0ACC0ENE9</accession>
<sequence>MLDPGRNHFFRAHFPMTMIDNLMKATQVKLLLDRGKHIEKTMNSSCNILKEVMEQFGHTGQY</sequence>
<name>A0ACC0ENE9_9BASI</name>
<feature type="non-terminal residue" evidence="1">
    <location>
        <position position="62"/>
    </location>
</feature>
<dbReference type="EMBL" id="CM045868">
    <property type="protein sequence ID" value="KAI7956931.1"/>
    <property type="molecule type" value="Genomic_DNA"/>
</dbReference>
<organism evidence="1 2">
    <name type="scientific">Puccinia striiformis f. sp. tritici</name>
    <dbReference type="NCBI Taxonomy" id="168172"/>
    <lineage>
        <taxon>Eukaryota</taxon>
        <taxon>Fungi</taxon>
        <taxon>Dikarya</taxon>
        <taxon>Basidiomycota</taxon>
        <taxon>Pucciniomycotina</taxon>
        <taxon>Pucciniomycetes</taxon>
        <taxon>Pucciniales</taxon>
        <taxon>Pucciniaceae</taxon>
        <taxon>Puccinia</taxon>
    </lineage>
</organism>
<dbReference type="Proteomes" id="UP001060170">
    <property type="component" value="Chromosome 4"/>
</dbReference>
<reference evidence="2" key="1">
    <citation type="journal article" date="2018" name="BMC Genomics">
        <title>Genomic insights into host adaptation between the wheat stripe rust pathogen (Puccinia striiformis f. sp. tritici) and the barley stripe rust pathogen (Puccinia striiformis f. sp. hordei).</title>
        <authorList>
            <person name="Xia C."/>
            <person name="Wang M."/>
            <person name="Yin C."/>
            <person name="Cornejo O.E."/>
            <person name="Hulbert S.H."/>
            <person name="Chen X."/>
        </authorList>
    </citation>
    <scope>NUCLEOTIDE SEQUENCE [LARGE SCALE GENOMIC DNA]</scope>
    <source>
        <strain evidence="2">93-210</strain>
    </source>
</reference>
<comment type="caution">
    <text evidence="1">The sequence shown here is derived from an EMBL/GenBank/DDBJ whole genome shotgun (WGS) entry which is preliminary data.</text>
</comment>